<dbReference type="InterPro" id="IPR014867">
    <property type="entry name" value="Spore_coat_CotH_CotH2/3/7"/>
</dbReference>
<keyword evidence="3" id="KW-0418">Kinase</keyword>
<feature type="chain" id="PRO_5039327422" evidence="2">
    <location>
        <begin position="27"/>
        <end position="606"/>
    </location>
</feature>
<sequence length="606" mass="68142">MTKRGTRSTGRLLFLAAALIIAAALAGTMHYGETAGDFLEVGISFADPGQEQTLRCQEGSGDGELLVFLPAGAKTARWKTEGWRRFELDGVQLQDGQELPAADGRPHTLTERGLGGLLTREYSLRILQSEHLASVHLSTQSGAMDYIQKEKGNEEEGWAAIVNADGTVDFSGAFSSLRGRGNYTWLLDKKSYSLDFWQEENLLSLGEDSRWVLLANAAEDTHMINRMVFELMREAGIAGVQNSTWVDLYLNGEYAGNYLLSQKVKPQEDPADGWMVEFDGYWKEEGGVGFETSGGEAIAVKFPQKADEAEVSGIASQIQRVENAVLSGDGTDPETGLSWQELADADSLVKKYVLDEISKCPDGWNGSNYCFWRDGKMYFGAPWDYEFSFGNQPAWFSNLKLPEGIYHAAETRWYAALYQKPEFMEEVREVYASVFRPWLTGFAREGIAEQAERIGASMRMDAARWGQQEENFSRKIGELREYIEDRLRWLDREWLGIEGGGEDPVYYALRLMDGDSETAVYYIREGEYVDPDMLIMDDRHFTGWYEDEACTAKADVLDEPVRGEIVLYAGWDRLGARLVLVAGLAPLAVFLLVLALWTLRHLQRRK</sequence>
<reference evidence="3" key="1">
    <citation type="journal article" date="2021" name="PeerJ">
        <title>Extensive microbial diversity within the chicken gut microbiome revealed by metagenomics and culture.</title>
        <authorList>
            <person name="Gilroy R."/>
            <person name="Ravi A."/>
            <person name="Getino M."/>
            <person name="Pursley I."/>
            <person name="Horton D.L."/>
            <person name="Alikhan N.F."/>
            <person name="Baker D."/>
            <person name="Gharbi K."/>
            <person name="Hall N."/>
            <person name="Watson M."/>
            <person name="Adriaenssens E.M."/>
            <person name="Foster-Nyarko E."/>
            <person name="Jarju S."/>
            <person name="Secka A."/>
            <person name="Antonio M."/>
            <person name="Oren A."/>
            <person name="Chaudhuri R.R."/>
            <person name="La Ragione R."/>
            <person name="Hildebrand F."/>
            <person name="Pallen M.J."/>
        </authorList>
    </citation>
    <scope>NUCLEOTIDE SEQUENCE</scope>
    <source>
        <strain evidence="3">USAMLcec3-2134</strain>
    </source>
</reference>
<reference evidence="3" key="2">
    <citation type="submission" date="2021-04" db="EMBL/GenBank/DDBJ databases">
        <authorList>
            <person name="Gilroy R."/>
        </authorList>
    </citation>
    <scope>NUCLEOTIDE SEQUENCE</scope>
    <source>
        <strain evidence="3">USAMLcec3-2134</strain>
    </source>
</reference>
<dbReference type="Pfam" id="PF08757">
    <property type="entry name" value="CotH"/>
    <property type="match status" value="1"/>
</dbReference>
<gene>
    <name evidence="3" type="ORF">H9763_12070</name>
</gene>
<dbReference type="EMBL" id="DWXE01000044">
    <property type="protein sequence ID" value="HJB92184.1"/>
    <property type="molecule type" value="Genomic_DNA"/>
</dbReference>
<keyword evidence="2" id="KW-0732">Signal</keyword>
<dbReference type="Proteomes" id="UP000886883">
    <property type="component" value="Unassembled WGS sequence"/>
</dbReference>
<dbReference type="GO" id="GO:0016301">
    <property type="term" value="F:kinase activity"/>
    <property type="evidence" value="ECO:0007669"/>
    <property type="project" value="UniProtKB-KW"/>
</dbReference>
<organism evidence="3 4">
    <name type="scientific">Candidatus Eisenbergiella merdigallinarum</name>
    <dbReference type="NCBI Taxonomy" id="2838552"/>
    <lineage>
        <taxon>Bacteria</taxon>
        <taxon>Bacillati</taxon>
        <taxon>Bacillota</taxon>
        <taxon>Clostridia</taxon>
        <taxon>Lachnospirales</taxon>
        <taxon>Lachnospiraceae</taxon>
        <taxon>Eisenbergiella</taxon>
    </lineage>
</organism>
<feature type="transmembrane region" description="Helical" evidence="1">
    <location>
        <begin position="578"/>
        <end position="599"/>
    </location>
</feature>
<comment type="caution">
    <text evidence="3">The sequence shown here is derived from an EMBL/GenBank/DDBJ whole genome shotgun (WGS) entry which is preliminary data.</text>
</comment>
<proteinExistence type="predicted"/>
<dbReference type="AlphaFoldDB" id="A0A9D2MSX6"/>
<evidence type="ECO:0000256" key="1">
    <source>
        <dbReference type="SAM" id="Phobius"/>
    </source>
</evidence>
<keyword evidence="1" id="KW-1133">Transmembrane helix</keyword>
<evidence type="ECO:0000313" key="4">
    <source>
        <dbReference type="Proteomes" id="UP000886883"/>
    </source>
</evidence>
<evidence type="ECO:0000313" key="3">
    <source>
        <dbReference type="EMBL" id="HJB92184.1"/>
    </source>
</evidence>
<feature type="signal peptide" evidence="2">
    <location>
        <begin position="1"/>
        <end position="26"/>
    </location>
</feature>
<keyword evidence="1" id="KW-0472">Membrane</keyword>
<keyword evidence="1" id="KW-0812">Transmembrane</keyword>
<keyword evidence="3" id="KW-0808">Transferase</keyword>
<name>A0A9D2MSX6_9FIRM</name>
<accession>A0A9D2MSX6</accession>
<evidence type="ECO:0000256" key="2">
    <source>
        <dbReference type="SAM" id="SignalP"/>
    </source>
</evidence>
<protein>
    <submittedName>
        <fullName evidence="3">CotH kinase family protein</fullName>
    </submittedName>
</protein>